<organism evidence="3 4">
    <name type="scientific">Brumimicrobium glaciale</name>
    <dbReference type="NCBI Taxonomy" id="200475"/>
    <lineage>
        <taxon>Bacteria</taxon>
        <taxon>Pseudomonadati</taxon>
        <taxon>Bacteroidota</taxon>
        <taxon>Flavobacteriia</taxon>
        <taxon>Flavobacteriales</taxon>
        <taxon>Crocinitomicaceae</taxon>
        <taxon>Brumimicrobium</taxon>
    </lineage>
</organism>
<dbReference type="RefSeq" id="WP_130092746.1">
    <property type="nucleotide sequence ID" value="NZ_SETE01000002.1"/>
</dbReference>
<comment type="caution">
    <text evidence="3">The sequence shown here is derived from an EMBL/GenBank/DDBJ whole genome shotgun (WGS) entry which is preliminary data.</text>
</comment>
<gene>
    <name evidence="3" type="ORF">ERX46_05015</name>
</gene>
<keyword evidence="1" id="KW-0732">Signal</keyword>
<evidence type="ECO:0000313" key="4">
    <source>
        <dbReference type="Proteomes" id="UP000293952"/>
    </source>
</evidence>
<dbReference type="InterPro" id="IPR026444">
    <property type="entry name" value="Secre_tail"/>
</dbReference>
<evidence type="ECO:0000313" key="3">
    <source>
        <dbReference type="EMBL" id="RYM34737.1"/>
    </source>
</evidence>
<keyword evidence="4" id="KW-1185">Reference proteome</keyword>
<protein>
    <submittedName>
        <fullName evidence="3">T9SS type A sorting domain-containing protein</fullName>
    </submittedName>
</protein>
<dbReference type="AlphaFoldDB" id="A0A4Q4KPF6"/>
<dbReference type="Pfam" id="PF18962">
    <property type="entry name" value="Por_Secre_tail"/>
    <property type="match status" value="1"/>
</dbReference>
<feature type="domain" description="Secretion system C-terminal sorting" evidence="2">
    <location>
        <begin position="611"/>
        <end position="687"/>
    </location>
</feature>
<dbReference type="Proteomes" id="UP000293952">
    <property type="component" value="Unassembled WGS sequence"/>
</dbReference>
<evidence type="ECO:0000256" key="1">
    <source>
        <dbReference type="ARBA" id="ARBA00022729"/>
    </source>
</evidence>
<accession>A0A4Q4KPF6</accession>
<reference evidence="3 4" key="1">
    <citation type="submission" date="2019-02" db="EMBL/GenBank/DDBJ databases">
        <title>Genome sequence of the sea-ice species Brumimicrobium glaciale.</title>
        <authorList>
            <person name="Bowman J.P."/>
        </authorList>
    </citation>
    <scope>NUCLEOTIDE SEQUENCE [LARGE SCALE GENOMIC DNA]</scope>
    <source>
        <strain evidence="3 4">IC156</strain>
    </source>
</reference>
<dbReference type="OrthoDB" id="1465676at2"/>
<dbReference type="NCBIfam" id="TIGR04183">
    <property type="entry name" value="Por_Secre_tail"/>
    <property type="match status" value="1"/>
</dbReference>
<sequence length="690" mass="77433">MRITTFLCFIILSHYMVGQDFRKTNFSINKSKTITDFQKQSPYLEVVNNLEMPLPDGNSTKSHLLRQKKLSKEYFSTQKKGFQSTYLKSVAQPVVGDSFIPSRWYNGSKKPIPGGIPSDNTLAISNDGILMLSMNSTVWAYDMTSDTTLFEDQMISLKSFVAGIPSSNYYDPKLAYDSEEDRFVLAFLKDNDPLKSEVIMCFSSTNDPRDPWFIYNLPGNPLNSNRWTDFPTISITNDKVYFTGNLIVPNEPWQTGFDGSIIWEMDKFKAYSGDTTMQATLYDNITYDGNYLRNLHLITGAKGNSDKQFLLSNRNFDIQNDTIFFLEIDNGSLLISPLTSDVSYGVPPNARQIDTDTSDATSGLQTNDGRVLGGILIDDEIQFVSNTIDPSTGYCGVYHGLISSVYNSPIVSGRIIGDSERDYGYPNIAWSGNETCDREVIIGFNHSSFTDYPGNSTIYCNNERQYSPVLKIKAGSNYVNRLSGGYERWGDYYGLQRKYNTGEIYSFGFLALSNSGNSGFMAQLFSPDTTRIRLQLKVIDYSFCNVVIEASSIGGVAPFEYSWNNQNYSTDNKFKGGCTNDTVQCVVRDSRGCFDTLKYVIPPNNISSGNVYPNPTSDQVAIQFEIDQAQIVYIEIYDTGGKLVKKLETLPAKKGLNEYVFSMSPLANGIYTVLLISNEEVLQKEKIVKQ</sequence>
<dbReference type="EMBL" id="SETE01000002">
    <property type="protein sequence ID" value="RYM34737.1"/>
    <property type="molecule type" value="Genomic_DNA"/>
</dbReference>
<name>A0A4Q4KPF6_9FLAO</name>
<evidence type="ECO:0000259" key="2">
    <source>
        <dbReference type="Pfam" id="PF18962"/>
    </source>
</evidence>
<proteinExistence type="predicted"/>